<dbReference type="EMBL" id="LT629695">
    <property type="protein sequence ID" value="SDH32731.1"/>
    <property type="molecule type" value="Genomic_DNA"/>
</dbReference>
<accession>A0A1G8BHY8</accession>
<evidence type="ECO:0000256" key="4">
    <source>
        <dbReference type="ARBA" id="ARBA00022989"/>
    </source>
</evidence>
<evidence type="ECO:0000313" key="7">
    <source>
        <dbReference type="EMBL" id="SDH32731.1"/>
    </source>
</evidence>
<feature type="transmembrane region" description="Helical" evidence="6">
    <location>
        <begin position="157"/>
        <end position="177"/>
    </location>
</feature>
<feature type="transmembrane region" description="Helical" evidence="6">
    <location>
        <begin position="39"/>
        <end position="59"/>
    </location>
</feature>
<dbReference type="PANTHER" id="PTHR30482:SF10">
    <property type="entry name" value="HIGH-AFFINITY BRANCHED-CHAIN AMINO ACID TRANSPORT PROTEIN BRAE"/>
    <property type="match status" value="1"/>
</dbReference>
<name>A0A1G8BHY8_9MICO</name>
<keyword evidence="8" id="KW-1185">Reference proteome</keyword>
<dbReference type="InterPro" id="IPR043428">
    <property type="entry name" value="LivM-like"/>
</dbReference>
<comment type="subcellular location">
    <subcellularLocation>
        <location evidence="1">Cell membrane</location>
        <topology evidence="1">Multi-pass membrane protein</topology>
    </subcellularLocation>
</comment>
<evidence type="ECO:0000256" key="2">
    <source>
        <dbReference type="ARBA" id="ARBA00022475"/>
    </source>
</evidence>
<gene>
    <name evidence="7" type="ORF">SAMN04489720_0949</name>
</gene>
<feature type="transmembrane region" description="Helical" evidence="6">
    <location>
        <begin position="71"/>
        <end position="93"/>
    </location>
</feature>
<dbReference type="Proteomes" id="UP000198822">
    <property type="component" value="Chromosome I"/>
</dbReference>
<feature type="transmembrane region" description="Helical" evidence="6">
    <location>
        <begin position="293"/>
        <end position="311"/>
    </location>
</feature>
<dbReference type="STRING" id="399736.SAMN04489720_0949"/>
<reference evidence="8" key="1">
    <citation type="submission" date="2016-10" db="EMBL/GenBank/DDBJ databases">
        <authorList>
            <person name="Varghese N."/>
            <person name="Submissions S."/>
        </authorList>
    </citation>
    <scope>NUCLEOTIDE SEQUENCE [LARGE SCALE GENOMIC DNA]</scope>
    <source>
        <strain evidence="8">DSM 22002</strain>
    </source>
</reference>
<protein>
    <submittedName>
        <fullName evidence="7">Amino acid/amide ABC transporter membrane protein 2, HAAT family</fullName>
    </submittedName>
</protein>
<dbReference type="GO" id="GO:0015658">
    <property type="term" value="F:branched-chain amino acid transmembrane transporter activity"/>
    <property type="evidence" value="ECO:0007669"/>
    <property type="project" value="InterPro"/>
</dbReference>
<dbReference type="RefSeq" id="WP_092502907.1">
    <property type="nucleotide sequence ID" value="NZ_LT629695.1"/>
</dbReference>
<feature type="transmembrane region" description="Helical" evidence="6">
    <location>
        <begin position="246"/>
        <end position="272"/>
    </location>
</feature>
<keyword evidence="5 6" id="KW-0472">Membrane</keyword>
<evidence type="ECO:0000256" key="3">
    <source>
        <dbReference type="ARBA" id="ARBA00022692"/>
    </source>
</evidence>
<evidence type="ECO:0000256" key="1">
    <source>
        <dbReference type="ARBA" id="ARBA00004651"/>
    </source>
</evidence>
<dbReference type="Pfam" id="PF02653">
    <property type="entry name" value="BPD_transp_2"/>
    <property type="match status" value="1"/>
</dbReference>
<evidence type="ECO:0000256" key="6">
    <source>
        <dbReference type="SAM" id="Phobius"/>
    </source>
</evidence>
<dbReference type="OrthoDB" id="9814461at2"/>
<organism evidence="7 8">
    <name type="scientific">Agrococcus jejuensis</name>
    <dbReference type="NCBI Taxonomy" id="399736"/>
    <lineage>
        <taxon>Bacteria</taxon>
        <taxon>Bacillati</taxon>
        <taxon>Actinomycetota</taxon>
        <taxon>Actinomycetes</taxon>
        <taxon>Micrococcales</taxon>
        <taxon>Microbacteriaceae</taxon>
        <taxon>Agrococcus</taxon>
    </lineage>
</organism>
<keyword evidence="3 6" id="KW-0812">Transmembrane</keyword>
<keyword evidence="4 6" id="KW-1133">Transmembrane helix</keyword>
<dbReference type="InterPro" id="IPR001851">
    <property type="entry name" value="ABC_transp_permease"/>
</dbReference>
<dbReference type="PANTHER" id="PTHR30482">
    <property type="entry name" value="HIGH-AFFINITY BRANCHED-CHAIN AMINO ACID TRANSPORT SYSTEM PERMEASE"/>
    <property type="match status" value="1"/>
</dbReference>
<dbReference type="AlphaFoldDB" id="A0A1G8BHY8"/>
<proteinExistence type="predicted"/>
<sequence>MLDVLLGSLSELISASSAAYALAAIGLGIHFGYAGLLNFGQAGFMAIGAYAFAIFTSLVNPTDAWGWPPALSLLAATLVGIAAATVFALILGIPTLRLRGDYLAIVTIASAEIVRFTVRTQDLTEVTGGSQGIRGTDFKGDIQAVNDGLLDLSNNTWYTLVSWIIVIIAIILVWGLMRSPWGRVIKGIREDEDAVRSLGKNVYAYKMQALVLGGVIGAIAGILFIFPRAVQPDSFATTLTFNVWTALLLGGAATVLGPVLGGVLFWFLLSFVRGLIGELHDLGLFGAMSATQAGQLAFVAVGVALVVLVVFRPQGIMGNKKELSFNV</sequence>
<keyword evidence="2" id="KW-1003">Cell membrane</keyword>
<feature type="transmembrane region" description="Helical" evidence="6">
    <location>
        <begin position="209"/>
        <end position="226"/>
    </location>
</feature>
<dbReference type="CDD" id="cd06581">
    <property type="entry name" value="TM_PBP1_LivM_like"/>
    <property type="match status" value="1"/>
</dbReference>
<dbReference type="GO" id="GO:0005886">
    <property type="term" value="C:plasma membrane"/>
    <property type="evidence" value="ECO:0007669"/>
    <property type="project" value="UniProtKB-SubCell"/>
</dbReference>
<evidence type="ECO:0000256" key="5">
    <source>
        <dbReference type="ARBA" id="ARBA00023136"/>
    </source>
</evidence>
<evidence type="ECO:0000313" key="8">
    <source>
        <dbReference type="Proteomes" id="UP000198822"/>
    </source>
</evidence>